<evidence type="ECO:0000313" key="2">
    <source>
        <dbReference type="Proteomes" id="UP001589795"/>
    </source>
</evidence>
<proteinExistence type="predicted"/>
<accession>A0ABV6CNC1</accession>
<name>A0ABV6CNC1_9RHOB</name>
<dbReference type="Proteomes" id="UP001589795">
    <property type="component" value="Unassembled WGS sequence"/>
</dbReference>
<sequence>MSGILSALIGIFERLWLSHPRRDLTRSLVELRDAMTRTQDAYRRHCRVVEAGGDYVASHSDWLRNVAELEAALQHVKVALEIHAPKAHQQIRDYTLSEQAAVAAGPEPQDLASLYDAARREIDRLDLEEVWVEKSFGVVRAELDLYLRQNFTAEEIHRASGT</sequence>
<organism evidence="1 2">
    <name type="scientific">Paracoccus rhizosphaerae</name>
    <dbReference type="NCBI Taxonomy" id="1133347"/>
    <lineage>
        <taxon>Bacteria</taxon>
        <taxon>Pseudomonadati</taxon>
        <taxon>Pseudomonadota</taxon>
        <taxon>Alphaproteobacteria</taxon>
        <taxon>Rhodobacterales</taxon>
        <taxon>Paracoccaceae</taxon>
        <taxon>Paracoccus</taxon>
    </lineage>
</organism>
<protein>
    <submittedName>
        <fullName evidence="1">Uncharacterized protein</fullName>
    </submittedName>
</protein>
<dbReference type="EMBL" id="JBHLWQ010000093">
    <property type="protein sequence ID" value="MFC0200721.1"/>
    <property type="molecule type" value="Genomic_DNA"/>
</dbReference>
<comment type="caution">
    <text evidence="1">The sequence shown here is derived from an EMBL/GenBank/DDBJ whole genome shotgun (WGS) entry which is preliminary data.</text>
</comment>
<dbReference type="RefSeq" id="WP_265507510.1">
    <property type="nucleotide sequence ID" value="NZ_JAOTBE010000034.1"/>
</dbReference>
<reference evidence="1 2" key="1">
    <citation type="submission" date="2024-09" db="EMBL/GenBank/DDBJ databases">
        <authorList>
            <person name="Sun Q."/>
            <person name="Mori K."/>
        </authorList>
    </citation>
    <scope>NUCLEOTIDE SEQUENCE [LARGE SCALE GENOMIC DNA]</scope>
    <source>
        <strain evidence="1 2">CCM 7904</strain>
    </source>
</reference>
<evidence type="ECO:0000313" key="1">
    <source>
        <dbReference type="EMBL" id="MFC0200721.1"/>
    </source>
</evidence>
<gene>
    <name evidence="1" type="ORF">ACFFIZ_10460</name>
</gene>
<keyword evidence="2" id="KW-1185">Reference proteome</keyword>